<dbReference type="Proteomes" id="UP000054538">
    <property type="component" value="Unassembled WGS sequence"/>
</dbReference>
<dbReference type="InterPro" id="IPR041078">
    <property type="entry name" value="Plavaka"/>
</dbReference>
<dbReference type="AlphaFoldDB" id="A0A0D0BTN9"/>
<dbReference type="Pfam" id="PF18759">
    <property type="entry name" value="Plavaka"/>
    <property type="match status" value="1"/>
</dbReference>
<gene>
    <name evidence="1" type="ORF">PAXRUDRAFT_174594</name>
</gene>
<dbReference type="HOGENOM" id="CLU_006344_12_3_1"/>
<proteinExistence type="predicted"/>
<evidence type="ECO:0000313" key="2">
    <source>
        <dbReference type="Proteomes" id="UP000054538"/>
    </source>
</evidence>
<sequence>HQPHTGVGTLQQIVELCNKTNPWNIVEFQKLAKAVILLWVHQLFWRDWKFADPAYFLNGEVLHTCHNFSFDHPLKCCKEVAGNHLLNTHYQNQHKCIGVWHFLLGTLVPHICVCHFSMIDFIYKAQNPSFMDLSLVSMVYSLQDFHATKEAILEVEA</sequence>
<accession>A0A0D0BTN9</accession>
<organism evidence="1 2">
    <name type="scientific">Paxillus rubicundulus Ve08.2h10</name>
    <dbReference type="NCBI Taxonomy" id="930991"/>
    <lineage>
        <taxon>Eukaryota</taxon>
        <taxon>Fungi</taxon>
        <taxon>Dikarya</taxon>
        <taxon>Basidiomycota</taxon>
        <taxon>Agaricomycotina</taxon>
        <taxon>Agaricomycetes</taxon>
        <taxon>Agaricomycetidae</taxon>
        <taxon>Boletales</taxon>
        <taxon>Paxilineae</taxon>
        <taxon>Paxillaceae</taxon>
        <taxon>Paxillus</taxon>
    </lineage>
</organism>
<reference evidence="2" key="2">
    <citation type="submission" date="2015-01" db="EMBL/GenBank/DDBJ databases">
        <title>Evolutionary Origins and Diversification of the Mycorrhizal Mutualists.</title>
        <authorList>
            <consortium name="DOE Joint Genome Institute"/>
            <consortium name="Mycorrhizal Genomics Consortium"/>
            <person name="Kohler A."/>
            <person name="Kuo A."/>
            <person name="Nagy L.G."/>
            <person name="Floudas D."/>
            <person name="Copeland A."/>
            <person name="Barry K.W."/>
            <person name="Cichocki N."/>
            <person name="Veneault-Fourrey C."/>
            <person name="LaButti K."/>
            <person name="Lindquist E.A."/>
            <person name="Lipzen A."/>
            <person name="Lundell T."/>
            <person name="Morin E."/>
            <person name="Murat C."/>
            <person name="Riley R."/>
            <person name="Ohm R."/>
            <person name="Sun H."/>
            <person name="Tunlid A."/>
            <person name="Henrissat B."/>
            <person name="Grigoriev I.V."/>
            <person name="Hibbett D.S."/>
            <person name="Martin F."/>
        </authorList>
    </citation>
    <scope>NUCLEOTIDE SEQUENCE [LARGE SCALE GENOMIC DNA]</scope>
    <source>
        <strain evidence="2">Ve08.2h10</strain>
    </source>
</reference>
<evidence type="ECO:0000313" key="1">
    <source>
        <dbReference type="EMBL" id="KIK74807.1"/>
    </source>
</evidence>
<feature type="non-terminal residue" evidence="1">
    <location>
        <position position="1"/>
    </location>
</feature>
<name>A0A0D0BTN9_9AGAM</name>
<protein>
    <submittedName>
        <fullName evidence="1">Uncharacterized protein</fullName>
    </submittedName>
</protein>
<dbReference type="EMBL" id="KN828547">
    <property type="protein sequence ID" value="KIK74807.1"/>
    <property type="molecule type" value="Genomic_DNA"/>
</dbReference>
<keyword evidence="2" id="KW-1185">Reference proteome</keyword>
<dbReference type="InParanoid" id="A0A0D0BTN9"/>
<reference evidence="1 2" key="1">
    <citation type="submission" date="2014-04" db="EMBL/GenBank/DDBJ databases">
        <authorList>
            <consortium name="DOE Joint Genome Institute"/>
            <person name="Kuo A."/>
            <person name="Kohler A."/>
            <person name="Jargeat P."/>
            <person name="Nagy L.G."/>
            <person name="Floudas D."/>
            <person name="Copeland A."/>
            <person name="Barry K.W."/>
            <person name="Cichocki N."/>
            <person name="Veneault-Fourrey C."/>
            <person name="LaButti K."/>
            <person name="Lindquist E.A."/>
            <person name="Lipzen A."/>
            <person name="Lundell T."/>
            <person name="Morin E."/>
            <person name="Murat C."/>
            <person name="Sun H."/>
            <person name="Tunlid A."/>
            <person name="Henrissat B."/>
            <person name="Grigoriev I.V."/>
            <person name="Hibbett D.S."/>
            <person name="Martin F."/>
            <person name="Nordberg H.P."/>
            <person name="Cantor M.N."/>
            <person name="Hua S.X."/>
        </authorList>
    </citation>
    <scope>NUCLEOTIDE SEQUENCE [LARGE SCALE GENOMIC DNA]</scope>
    <source>
        <strain evidence="1 2">Ve08.2h10</strain>
    </source>
</reference>